<evidence type="ECO:0000313" key="3">
    <source>
        <dbReference type="Proteomes" id="UP001215280"/>
    </source>
</evidence>
<evidence type="ECO:0000313" key="2">
    <source>
        <dbReference type="EMBL" id="KAJ7782218.1"/>
    </source>
</evidence>
<accession>A0AAD7KBF4</accession>
<name>A0AAD7KBF4_9AGAR</name>
<proteinExistence type="predicted"/>
<evidence type="ECO:0000259" key="1">
    <source>
        <dbReference type="Pfam" id="PF20703"/>
    </source>
</evidence>
<feature type="non-terminal residue" evidence="2">
    <location>
        <position position="131"/>
    </location>
</feature>
<sequence length="131" mass="14348">LPSEPKIFHGRNTEVSDILNAFARETPRIAILGAGGMGKTCLARAVLHHPTITTQYQQHRVFVACDSASTTMELAALIGSHLVLRPGKDLAGPIVHHFSRGPACLLVLDNLETMWEPAQNRRAIEEFLSNL</sequence>
<keyword evidence="3" id="KW-1185">Reference proteome</keyword>
<reference evidence="2" key="1">
    <citation type="submission" date="2023-03" db="EMBL/GenBank/DDBJ databases">
        <title>Massive genome expansion in bonnet fungi (Mycena s.s.) driven by repeated elements and novel gene families across ecological guilds.</title>
        <authorList>
            <consortium name="Lawrence Berkeley National Laboratory"/>
            <person name="Harder C.B."/>
            <person name="Miyauchi S."/>
            <person name="Viragh M."/>
            <person name="Kuo A."/>
            <person name="Thoen E."/>
            <person name="Andreopoulos B."/>
            <person name="Lu D."/>
            <person name="Skrede I."/>
            <person name="Drula E."/>
            <person name="Henrissat B."/>
            <person name="Morin E."/>
            <person name="Kohler A."/>
            <person name="Barry K."/>
            <person name="LaButti K."/>
            <person name="Morin E."/>
            <person name="Salamov A."/>
            <person name="Lipzen A."/>
            <person name="Mereny Z."/>
            <person name="Hegedus B."/>
            <person name="Baldrian P."/>
            <person name="Stursova M."/>
            <person name="Weitz H."/>
            <person name="Taylor A."/>
            <person name="Grigoriev I.V."/>
            <person name="Nagy L.G."/>
            <person name="Martin F."/>
            <person name="Kauserud H."/>
        </authorList>
    </citation>
    <scope>NUCLEOTIDE SEQUENCE</scope>
    <source>
        <strain evidence="2">CBHHK188m</strain>
    </source>
</reference>
<comment type="caution">
    <text evidence="2">The sequence shown here is derived from an EMBL/GenBank/DDBJ whole genome shotgun (WGS) entry which is preliminary data.</text>
</comment>
<dbReference type="InterPro" id="IPR027417">
    <property type="entry name" value="P-loop_NTPase"/>
</dbReference>
<feature type="non-terminal residue" evidence="2">
    <location>
        <position position="1"/>
    </location>
</feature>
<organism evidence="2 3">
    <name type="scientific">Mycena maculata</name>
    <dbReference type="NCBI Taxonomy" id="230809"/>
    <lineage>
        <taxon>Eukaryota</taxon>
        <taxon>Fungi</taxon>
        <taxon>Dikarya</taxon>
        <taxon>Basidiomycota</taxon>
        <taxon>Agaricomycotina</taxon>
        <taxon>Agaricomycetes</taxon>
        <taxon>Agaricomycetidae</taxon>
        <taxon>Agaricales</taxon>
        <taxon>Marasmiineae</taxon>
        <taxon>Mycenaceae</taxon>
        <taxon>Mycena</taxon>
    </lineage>
</organism>
<feature type="domain" description="Novel STAND NTPase 1" evidence="1">
    <location>
        <begin position="4"/>
        <end position="131"/>
    </location>
</feature>
<dbReference type="EMBL" id="JARJLG010000003">
    <property type="protein sequence ID" value="KAJ7782218.1"/>
    <property type="molecule type" value="Genomic_DNA"/>
</dbReference>
<gene>
    <name evidence="2" type="ORF">DFH07DRAFT_683903</name>
</gene>
<dbReference type="SUPFAM" id="SSF52540">
    <property type="entry name" value="P-loop containing nucleoside triphosphate hydrolases"/>
    <property type="match status" value="1"/>
</dbReference>
<protein>
    <recommendedName>
        <fullName evidence="1">Novel STAND NTPase 1 domain-containing protein</fullName>
    </recommendedName>
</protein>
<dbReference type="Pfam" id="PF20703">
    <property type="entry name" value="nSTAND1"/>
    <property type="match status" value="1"/>
</dbReference>
<dbReference type="AlphaFoldDB" id="A0AAD7KBF4"/>
<dbReference type="InterPro" id="IPR049052">
    <property type="entry name" value="nSTAND1"/>
</dbReference>
<dbReference type="Proteomes" id="UP001215280">
    <property type="component" value="Unassembled WGS sequence"/>
</dbReference>
<dbReference type="Gene3D" id="3.40.50.300">
    <property type="entry name" value="P-loop containing nucleotide triphosphate hydrolases"/>
    <property type="match status" value="1"/>
</dbReference>